<dbReference type="GO" id="GO:0030198">
    <property type="term" value="P:extracellular matrix organization"/>
    <property type="evidence" value="ECO:0007669"/>
    <property type="project" value="TreeGrafter"/>
</dbReference>
<dbReference type="Gene3D" id="2.30.180.10">
    <property type="entry name" value="FAS1 domain"/>
    <property type="match status" value="1"/>
</dbReference>
<protein>
    <submittedName>
        <fullName evidence="4">Immunogenic protein MPT70</fullName>
    </submittedName>
</protein>
<dbReference type="InterPro" id="IPR050904">
    <property type="entry name" value="Adhesion/Biosynth-related"/>
</dbReference>
<dbReference type="SMART" id="SM00554">
    <property type="entry name" value="FAS1"/>
    <property type="match status" value="1"/>
</dbReference>
<comment type="caution">
    <text evidence="4">The sequence shown here is derived from an EMBL/GenBank/DDBJ whole genome shotgun (WGS) entry which is preliminary data.</text>
</comment>
<dbReference type="PANTHER" id="PTHR10900">
    <property type="entry name" value="PERIOSTIN-RELATED"/>
    <property type="match status" value="1"/>
</dbReference>
<evidence type="ECO:0000313" key="4">
    <source>
        <dbReference type="EMBL" id="VZO39891.1"/>
    </source>
</evidence>
<sequence length="232" mass="23363">MTDDWTIRSRTTPEEIIVKIRSIAPALTLVAALSLAACSGTDDGTDAPDATDDTASAPADETSEATDDGADMAAPFGPTCADVPTTGAGSFDGMSEDPVATAAGNNADLSTLVDLVGLAGLGDTLNTTEDITVFAPANAAFEALPPETVEAVQADPDGLLTTVLTYHVVPERIAPEDLAGTFTTLQGAELTVEGSGADFTVGADAATVVCGNVQTANATVYIIDGVLMPPSE</sequence>
<evidence type="ECO:0000313" key="5">
    <source>
        <dbReference type="Proteomes" id="UP000419743"/>
    </source>
</evidence>
<reference evidence="4 5" key="1">
    <citation type="submission" date="2019-11" db="EMBL/GenBank/DDBJ databases">
        <authorList>
            <person name="Criscuolo A."/>
        </authorList>
    </citation>
    <scope>NUCLEOTIDE SEQUENCE [LARGE SCALE GENOMIC DNA]</scope>
    <source>
        <strain evidence="4">CIP111667</strain>
    </source>
</reference>
<dbReference type="EMBL" id="CACRYJ010000065">
    <property type="protein sequence ID" value="VZO39891.1"/>
    <property type="molecule type" value="Genomic_DNA"/>
</dbReference>
<dbReference type="FunFam" id="2.30.180.10:FF:000019">
    <property type="entry name" value="Cell surface lipoprotein"/>
    <property type="match status" value="1"/>
</dbReference>
<feature type="compositionally biased region" description="Acidic residues" evidence="2">
    <location>
        <begin position="43"/>
        <end position="52"/>
    </location>
</feature>
<dbReference type="Pfam" id="PF02469">
    <property type="entry name" value="Fasciclin"/>
    <property type="match status" value="1"/>
</dbReference>
<evidence type="ECO:0000256" key="2">
    <source>
        <dbReference type="SAM" id="MobiDB-lite"/>
    </source>
</evidence>
<dbReference type="Proteomes" id="UP000419743">
    <property type="component" value="Unassembled WGS sequence"/>
</dbReference>
<name>A0A7M4DQZ7_9MICO</name>
<evidence type="ECO:0000256" key="1">
    <source>
        <dbReference type="ARBA" id="ARBA00022729"/>
    </source>
</evidence>
<accession>A0A7M4DQZ7</accession>
<keyword evidence="5" id="KW-1185">Reference proteome</keyword>
<dbReference type="GO" id="GO:0031012">
    <property type="term" value="C:extracellular matrix"/>
    <property type="evidence" value="ECO:0007669"/>
    <property type="project" value="TreeGrafter"/>
</dbReference>
<feature type="compositionally biased region" description="Acidic residues" evidence="2">
    <location>
        <begin position="61"/>
        <end position="70"/>
    </location>
</feature>
<dbReference type="InterPro" id="IPR000782">
    <property type="entry name" value="FAS1_domain"/>
</dbReference>
<feature type="region of interest" description="Disordered" evidence="2">
    <location>
        <begin position="43"/>
        <end position="94"/>
    </location>
</feature>
<dbReference type="SUPFAM" id="SSF82153">
    <property type="entry name" value="FAS1 domain"/>
    <property type="match status" value="1"/>
</dbReference>
<organism evidence="4 5">
    <name type="scientific">Occultella aeris</name>
    <dbReference type="NCBI Taxonomy" id="2761496"/>
    <lineage>
        <taxon>Bacteria</taxon>
        <taxon>Bacillati</taxon>
        <taxon>Actinomycetota</taxon>
        <taxon>Actinomycetes</taxon>
        <taxon>Micrococcales</taxon>
        <taxon>Ruaniaceae</taxon>
        <taxon>Occultella</taxon>
    </lineage>
</organism>
<dbReference type="GO" id="GO:0005615">
    <property type="term" value="C:extracellular space"/>
    <property type="evidence" value="ECO:0007669"/>
    <property type="project" value="TreeGrafter"/>
</dbReference>
<evidence type="ECO:0000259" key="3">
    <source>
        <dbReference type="PROSITE" id="PS50213"/>
    </source>
</evidence>
<dbReference type="AlphaFoldDB" id="A0A7M4DQZ7"/>
<keyword evidence="1" id="KW-0732">Signal</keyword>
<proteinExistence type="predicted"/>
<dbReference type="GO" id="GO:0007155">
    <property type="term" value="P:cell adhesion"/>
    <property type="evidence" value="ECO:0007669"/>
    <property type="project" value="TreeGrafter"/>
</dbReference>
<dbReference type="InterPro" id="IPR036378">
    <property type="entry name" value="FAS1_dom_sf"/>
</dbReference>
<feature type="domain" description="FAS1" evidence="3">
    <location>
        <begin position="96"/>
        <end position="227"/>
    </location>
</feature>
<dbReference type="GO" id="GO:0050839">
    <property type="term" value="F:cell adhesion molecule binding"/>
    <property type="evidence" value="ECO:0007669"/>
    <property type="project" value="TreeGrafter"/>
</dbReference>
<gene>
    <name evidence="4" type="ORF">HALOF300_04589</name>
</gene>
<dbReference type="PANTHER" id="PTHR10900:SF77">
    <property type="entry name" value="FI19380P1"/>
    <property type="match status" value="1"/>
</dbReference>
<dbReference type="PROSITE" id="PS50213">
    <property type="entry name" value="FAS1"/>
    <property type="match status" value="1"/>
</dbReference>